<dbReference type="AlphaFoldDB" id="A0A3N4KZD1"/>
<evidence type="ECO:0000313" key="2">
    <source>
        <dbReference type="EMBL" id="RPB14612.1"/>
    </source>
</evidence>
<evidence type="ECO:0000256" key="1">
    <source>
        <dbReference type="SAM" id="MobiDB-lite"/>
    </source>
</evidence>
<feature type="compositionally biased region" description="Basic and acidic residues" evidence="1">
    <location>
        <begin position="104"/>
        <end position="125"/>
    </location>
</feature>
<evidence type="ECO:0000313" key="3">
    <source>
        <dbReference type="Proteomes" id="UP000277580"/>
    </source>
</evidence>
<dbReference type="EMBL" id="ML119117">
    <property type="protein sequence ID" value="RPB14612.1"/>
    <property type="molecule type" value="Genomic_DNA"/>
</dbReference>
<protein>
    <submittedName>
        <fullName evidence="2">Uncharacterized protein</fullName>
    </submittedName>
</protein>
<feature type="region of interest" description="Disordered" evidence="1">
    <location>
        <begin position="1"/>
        <end position="30"/>
    </location>
</feature>
<gene>
    <name evidence="2" type="ORF">P167DRAFT_604051</name>
</gene>
<feature type="region of interest" description="Disordered" evidence="1">
    <location>
        <begin position="91"/>
        <end position="140"/>
    </location>
</feature>
<dbReference type="Proteomes" id="UP000277580">
    <property type="component" value="Unassembled WGS sequence"/>
</dbReference>
<accession>A0A3N4KZD1</accession>
<proteinExistence type="predicted"/>
<dbReference type="InParanoid" id="A0A3N4KZD1"/>
<reference evidence="2 3" key="1">
    <citation type="journal article" date="2018" name="Nat. Ecol. Evol.">
        <title>Pezizomycetes genomes reveal the molecular basis of ectomycorrhizal truffle lifestyle.</title>
        <authorList>
            <person name="Murat C."/>
            <person name="Payen T."/>
            <person name="Noel B."/>
            <person name="Kuo A."/>
            <person name="Morin E."/>
            <person name="Chen J."/>
            <person name="Kohler A."/>
            <person name="Krizsan K."/>
            <person name="Balestrini R."/>
            <person name="Da Silva C."/>
            <person name="Montanini B."/>
            <person name="Hainaut M."/>
            <person name="Levati E."/>
            <person name="Barry K.W."/>
            <person name="Belfiori B."/>
            <person name="Cichocki N."/>
            <person name="Clum A."/>
            <person name="Dockter R.B."/>
            <person name="Fauchery L."/>
            <person name="Guy J."/>
            <person name="Iotti M."/>
            <person name="Le Tacon F."/>
            <person name="Lindquist E.A."/>
            <person name="Lipzen A."/>
            <person name="Malagnac F."/>
            <person name="Mello A."/>
            <person name="Molinier V."/>
            <person name="Miyauchi S."/>
            <person name="Poulain J."/>
            <person name="Riccioni C."/>
            <person name="Rubini A."/>
            <person name="Sitrit Y."/>
            <person name="Splivallo R."/>
            <person name="Traeger S."/>
            <person name="Wang M."/>
            <person name="Zifcakova L."/>
            <person name="Wipf D."/>
            <person name="Zambonelli A."/>
            <person name="Paolocci F."/>
            <person name="Nowrousian M."/>
            <person name="Ottonello S."/>
            <person name="Baldrian P."/>
            <person name="Spatafora J.W."/>
            <person name="Henrissat B."/>
            <person name="Nagy L.G."/>
            <person name="Aury J.M."/>
            <person name="Wincker P."/>
            <person name="Grigoriev I.V."/>
            <person name="Bonfante P."/>
            <person name="Martin F.M."/>
        </authorList>
    </citation>
    <scope>NUCLEOTIDE SEQUENCE [LARGE SCALE GENOMIC DNA]</scope>
    <source>
        <strain evidence="2 3">CCBAS932</strain>
    </source>
</reference>
<dbReference type="OrthoDB" id="5347045at2759"/>
<organism evidence="2 3">
    <name type="scientific">Morchella conica CCBAS932</name>
    <dbReference type="NCBI Taxonomy" id="1392247"/>
    <lineage>
        <taxon>Eukaryota</taxon>
        <taxon>Fungi</taxon>
        <taxon>Dikarya</taxon>
        <taxon>Ascomycota</taxon>
        <taxon>Pezizomycotina</taxon>
        <taxon>Pezizomycetes</taxon>
        <taxon>Pezizales</taxon>
        <taxon>Morchellaceae</taxon>
        <taxon>Morchella</taxon>
    </lineage>
</organism>
<keyword evidence="3" id="KW-1185">Reference proteome</keyword>
<sequence length="223" mass="26046">MNRLETPRNSSSETEIPPPQAPHRRPLNEYSLEEVENFKRPNTHSEFIIARDLLLESFDLSDPKRREQHRIISNYCNAVEPMFRRNEEVEIREQEKLMTQGESTDTKKERSAKKETGKNAHKEVPEDSDDNRRRKRKKAKKAMLKIYADLKEIRRKKADVLQLEAENRLPKRRKTSVELSQMEIDTDLKLDKAIAKVAELERYLGYNSGEESDPDEEGAVGTL</sequence>
<name>A0A3N4KZD1_9PEZI</name>